<evidence type="ECO:0000313" key="6">
    <source>
        <dbReference type="EMBL" id="SEG03182.1"/>
    </source>
</evidence>
<dbReference type="NCBIfam" id="NF002586">
    <property type="entry name" value="PRK02237.1"/>
    <property type="match status" value="1"/>
</dbReference>
<keyword evidence="2 5" id="KW-0812">Transmembrane</keyword>
<gene>
    <name evidence="6" type="ORF">SAMN05216334_12134</name>
</gene>
<comment type="similarity">
    <text evidence="5">Belongs to the UPF0060 family.</text>
</comment>
<sequence>MEIIKTMSLFIVTALAEIIGCYLPYLCLKEGKPLWLLFPAVISLALFVWLLTLHPQAAGRVYAAYGGVYICVALMWLWGIDAVRPAITDWIGVGICLTGVIFIMFGTQVIKPA</sequence>
<dbReference type="RefSeq" id="WP_103967098.1">
    <property type="nucleotide sequence ID" value="NZ_FNUX01000021.1"/>
</dbReference>
<evidence type="ECO:0000256" key="3">
    <source>
        <dbReference type="ARBA" id="ARBA00022989"/>
    </source>
</evidence>
<evidence type="ECO:0000256" key="5">
    <source>
        <dbReference type="HAMAP-Rule" id="MF_00010"/>
    </source>
</evidence>
<feature type="transmembrane region" description="Helical" evidence="5">
    <location>
        <begin position="6"/>
        <end position="27"/>
    </location>
</feature>
<dbReference type="AlphaFoldDB" id="A0A1H5WUK8"/>
<evidence type="ECO:0000256" key="1">
    <source>
        <dbReference type="ARBA" id="ARBA00022475"/>
    </source>
</evidence>
<dbReference type="PANTHER" id="PTHR36116:SF1">
    <property type="entry name" value="UPF0060 MEMBRANE PROTEIN YNFA"/>
    <property type="match status" value="1"/>
</dbReference>
<dbReference type="GO" id="GO:0005886">
    <property type="term" value="C:plasma membrane"/>
    <property type="evidence" value="ECO:0007669"/>
    <property type="project" value="UniProtKB-SubCell"/>
</dbReference>
<evidence type="ECO:0000256" key="4">
    <source>
        <dbReference type="ARBA" id="ARBA00023136"/>
    </source>
</evidence>
<organism evidence="6 7">
    <name type="scientific">Nitrosomonas ureae</name>
    <dbReference type="NCBI Taxonomy" id="44577"/>
    <lineage>
        <taxon>Bacteria</taxon>
        <taxon>Pseudomonadati</taxon>
        <taxon>Pseudomonadota</taxon>
        <taxon>Betaproteobacteria</taxon>
        <taxon>Nitrosomonadales</taxon>
        <taxon>Nitrosomonadaceae</taxon>
        <taxon>Nitrosomonas</taxon>
    </lineage>
</organism>
<dbReference type="EMBL" id="FNUX01000021">
    <property type="protein sequence ID" value="SEG03182.1"/>
    <property type="molecule type" value="Genomic_DNA"/>
</dbReference>
<dbReference type="OrthoDB" id="123240at2"/>
<dbReference type="HAMAP" id="MF_00010">
    <property type="entry name" value="UPF0060"/>
    <property type="match status" value="1"/>
</dbReference>
<evidence type="ECO:0000256" key="2">
    <source>
        <dbReference type="ARBA" id="ARBA00022692"/>
    </source>
</evidence>
<comment type="subcellular location">
    <subcellularLocation>
        <location evidence="5">Cell membrane</location>
        <topology evidence="5">Multi-pass membrane protein</topology>
    </subcellularLocation>
</comment>
<dbReference type="InterPro" id="IPR003844">
    <property type="entry name" value="UPF0060"/>
</dbReference>
<evidence type="ECO:0000313" key="7">
    <source>
        <dbReference type="Proteomes" id="UP000236753"/>
    </source>
</evidence>
<name>A0A1H5WUK8_9PROT</name>
<keyword evidence="1 5" id="KW-1003">Cell membrane</keyword>
<keyword evidence="3 5" id="KW-1133">Transmembrane helix</keyword>
<protein>
    <submittedName>
        <fullName evidence="6">Small multidrug resistance family-3 protein</fullName>
    </submittedName>
</protein>
<dbReference type="Pfam" id="PF02694">
    <property type="entry name" value="UPF0060"/>
    <property type="match status" value="1"/>
</dbReference>
<proteinExistence type="inferred from homology"/>
<dbReference type="PANTHER" id="PTHR36116">
    <property type="entry name" value="UPF0060 MEMBRANE PROTEIN YNFA"/>
    <property type="match status" value="1"/>
</dbReference>
<feature type="transmembrane region" description="Helical" evidence="5">
    <location>
        <begin position="90"/>
        <end position="110"/>
    </location>
</feature>
<dbReference type="Proteomes" id="UP000236753">
    <property type="component" value="Unassembled WGS sequence"/>
</dbReference>
<reference evidence="6 7" key="1">
    <citation type="submission" date="2016-10" db="EMBL/GenBank/DDBJ databases">
        <authorList>
            <person name="de Groot N.N."/>
        </authorList>
    </citation>
    <scope>NUCLEOTIDE SEQUENCE [LARGE SCALE GENOMIC DNA]</scope>
    <source>
        <strain evidence="6 7">Nm13</strain>
    </source>
</reference>
<keyword evidence="4 5" id="KW-0472">Membrane</keyword>
<feature type="transmembrane region" description="Helical" evidence="5">
    <location>
        <begin position="34"/>
        <end position="53"/>
    </location>
</feature>
<feature type="transmembrane region" description="Helical" evidence="5">
    <location>
        <begin position="59"/>
        <end position="78"/>
    </location>
</feature>
<accession>A0A1H5WUK8</accession>